<dbReference type="Proteomes" id="UP000002168">
    <property type="component" value="Chromosome"/>
</dbReference>
<dbReference type="EMBL" id="CP000961">
    <property type="protein sequence ID" value="ACA88551.1"/>
    <property type="molecule type" value="Genomic_DNA"/>
</dbReference>
<organism evidence="1 2">
    <name type="scientific">Shewanella woodyi (strain ATCC 51908 / MS32)</name>
    <dbReference type="NCBI Taxonomy" id="392500"/>
    <lineage>
        <taxon>Bacteria</taxon>
        <taxon>Pseudomonadati</taxon>
        <taxon>Pseudomonadota</taxon>
        <taxon>Gammaproteobacteria</taxon>
        <taxon>Alteromonadales</taxon>
        <taxon>Shewanellaceae</taxon>
        <taxon>Shewanella</taxon>
    </lineage>
</organism>
<sequence precursor="true">MKLALSQIILVSLLILVGCGGGSSDSSVNACSDGTQIPKHLVGTWAREFNRGGQKIFYEFTSGCQLIYYQIADKGFVERDMDITLAESGYYRIYHEPFMVISSVNETDSVMYLDNWVGQVIVQNESTKEIVFKQDKSMDISHLSYEVDDSGQSLKLGTSDNAFYREN</sequence>
<protein>
    <submittedName>
        <fullName evidence="1">Uncharacterized protein</fullName>
    </submittedName>
</protein>
<dbReference type="HOGENOM" id="CLU_1593423_0_0_6"/>
<dbReference type="AlphaFoldDB" id="B1KIQ5"/>
<dbReference type="KEGG" id="swd:Swoo_4296"/>
<keyword evidence="2" id="KW-1185">Reference proteome</keyword>
<evidence type="ECO:0000313" key="1">
    <source>
        <dbReference type="EMBL" id="ACA88551.1"/>
    </source>
</evidence>
<accession>B1KIQ5</accession>
<evidence type="ECO:0000313" key="2">
    <source>
        <dbReference type="Proteomes" id="UP000002168"/>
    </source>
</evidence>
<dbReference type="RefSeq" id="WP_012326878.1">
    <property type="nucleotide sequence ID" value="NC_010506.1"/>
</dbReference>
<dbReference type="PROSITE" id="PS51257">
    <property type="entry name" value="PROKAR_LIPOPROTEIN"/>
    <property type="match status" value="1"/>
</dbReference>
<name>B1KIQ5_SHEWM</name>
<reference evidence="1 2" key="1">
    <citation type="submission" date="2008-02" db="EMBL/GenBank/DDBJ databases">
        <title>Complete sequence of Shewanella woodyi ATCC 51908.</title>
        <authorList>
            <consortium name="US DOE Joint Genome Institute"/>
            <person name="Copeland A."/>
            <person name="Lucas S."/>
            <person name="Lapidus A."/>
            <person name="Glavina del Rio T."/>
            <person name="Dalin E."/>
            <person name="Tice H."/>
            <person name="Bruce D."/>
            <person name="Goodwin L."/>
            <person name="Pitluck S."/>
            <person name="Sims D."/>
            <person name="Brettin T."/>
            <person name="Detter J.C."/>
            <person name="Han C."/>
            <person name="Kuske C.R."/>
            <person name="Schmutz J."/>
            <person name="Larimer F."/>
            <person name="Land M."/>
            <person name="Hauser L."/>
            <person name="Kyrpides N."/>
            <person name="Lykidis A."/>
            <person name="Zhao J.-S."/>
            <person name="Richardson P."/>
        </authorList>
    </citation>
    <scope>NUCLEOTIDE SEQUENCE [LARGE SCALE GENOMIC DNA]</scope>
    <source>
        <strain evidence="2">ATCC 51908 / MS32</strain>
    </source>
</reference>
<gene>
    <name evidence="1" type="ordered locus">Swoo_4296</name>
</gene>
<proteinExistence type="predicted"/>